<evidence type="ECO:0000313" key="2">
    <source>
        <dbReference type="Proteomes" id="UP001259982"/>
    </source>
</evidence>
<name>A0ABU3B7I3_9GAMM</name>
<gene>
    <name evidence="1" type="ORF">RM531_06135</name>
</gene>
<dbReference type="Proteomes" id="UP001259982">
    <property type="component" value="Unassembled WGS sequence"/>
</dbReference>
<reference evidence="1 2" key="1">
    <citation type="submission" date="2023-09" db="EMBL/GenBank/DDBJ databases">
        <authorList>
            <person name="Rey-Velasco X."/>
        </authorList>
    </citation>
    <scope>NUCLEOTIDE SEQUENCE [LARGE SCALE GENOMIC DNA]</scope>
    <source>
        <strain evidence="1 2">P385</strain>
    </source>
</reference>
<dbReference type="Gene3D" id="1.25.40.10">
    <property type="entry name" value="Tetratricopeptide repeat domain"/>
    <property type="match status" value="1"/>
</dbReference>
<dbReference type="InterPro" id="IPR011990">
    <property type="entry name" value="TPR-like_helical_dom_sf"/>
</dbReference>
<accession>A0ABU3B7I3</accession>
<protein>
    <recommendedName>
        <fullName evidence="3">Tetratricopeptide repeat protein</fullName>
    </recommendedName>
</protein>
<evidence type="ECO:0008006" key="3">
    <source>
        <dbReference type="Google" id="ProtNLM"/>
    </source>
</evidence>
<dbReference type="RefSeq" id="WP_311658065.1">
    <property type="nucleotide sequence ID" value="NZ_JAVRHY010000004.1"/>
</dbReference>
<proteinExistence type="predicted"/>
<evidence type="ECO:0000313" key="1">
    <source>
        <dbReference type="EMBL" id="MDT0618045.1"/>
    </source>
</evidence>
<sequence length="401" mass="43431">MMRIFLAGLFLLLAPSVFGGEPYRPDKPDAVLARVTPASDPGAARLSQLRKSLDQSPERVGLAVEYARAAIEQARATADPRYLGYAQSALAPWWGRADPPDPVRLLRATIAQRRHEFGRAIADLDAVLAAQPQHAQARLTRASLHTVQARYEPALLDCAALTGQVRTLIVAACAAPPASLSGSAPAALNALESALAADASVNAGTRVWALTIAAEIADRLGRADLAAERFEQAITAADGDDPYLLNAYSDFLLERGEPAAVVRLLADHQAIDAALLRLAMANKRLAEIGNAQAASRFESQRDTLAARFEAAQRRGDTVHRREQAMFELYLRERPERALWLARANWRDQKEPLDARILLEAALAAKAPAEARPVLQWLKAHSVEAPRLRDLAGQLEAMADPA</sequence>
<keyword evidence="2" id="KW-1185">Reference proteome</keyword>
<dbReference type="SUPFAM" id="SSF48452">
    <property type="entry name" value="TPR-like"/>
    <property type="match status" value="1"/>
</dbReference>
<comment type="caution">
    <text evidence="1">The sequence shown here is derived from an EMBL/GenBank/DDBJ whole genome shotgun (WGS) entry which is preliminary data.</text>
</comment>
<organism evidence="1 2">
    <name type="scientific">Spectribacter acetivorans</name>
    <dbReference type="NCBI Taxonomy" id="3075603"/>
    <lineage>
        <taxon>Bacteria</taxon>
        <taxon>Pseudomonadati</taxon>
        <taxon>Pseudomonadota</taxon>
        <taxon>Gammaproteobacteria</taxon>
        <taxon>Salinisphaerales</taxon>
        <taxon>Salinisphaeraceae</taxon>
        <taxon>Spectribacter</taxon>
    </lineage>
</organism>
<dbReference type="EMBL" id="JAVRHY010000004">
    <property type="protein sequence ID" value="MDT0618045.1"/>
    <property type="molecule type" value="Genomic_DNA"/>
</dbReference>